<proteinExistence type="predicted"/>
<dbReference type="OMA" id="QSHPMVQ"/>
<reference evidence="2" key="1">
    <citation type="submission" date="2016-11" db="EMBL/GenBank/DDBJ databases">
        <title>The genome of Nicotiana attenuata.</title>
        <authorList>
            <person name="Xu S."/>
            <person name="Brockmoeller T."/>
            <person name="Gaquerel E."/>
            <person name="Navarro A."/>
            <person name="Kuhl H."/>
            <person name="Gase K."/>
            <person name="Ling Z."/>
            <person name="Zhou W."/>
            <person name="Kreitzer C."/>
            <person name="Stanke M."/>
            <person name="Tang H."/>
            <person name="Lyons E."/>
            <person name="Pandey P."/>
            <person name="Pandey S.P."/>
            <person name="Timmermann B."/>
            <person name="Baldwin I.T."/>
        </authorList>
    </citation>
    <scope>NUCLEOTIDE SEQUENCE [LARGE SCALE GENOMIC DNA]</scope>
    <source>
        <strain evidence="2">UT</strain>
    </source>
</reference>
<feature type="region of interest" description="Disordered" evidence="1">
    <location>
        <begin position="256"/>
        <end position="278"/>
    </location>
</feature>
<dbReference type="STRING" id="49451.A0A1J6I9H1"/>
<organism evidence="2 3">
    <name type="scientific">Nicotiana attenuata</name>
    <name type="common">Coyote tobacco</name>
    <dbReference type="NCBI Taxonomy" id="49451"/>
    <lineage>
        <taxon>Eukaryota</taxon>
        <taxon>Viridiplantae</taxon>
        <taxon>Streptophyta</taxon>
        <taxon>Embryophyta</taxon>
        <taxon>Tracheophyta</taxon>
        <taxon>Spermatophyta</taxon>
        <taxon>Magnoliopsida</taxon>
        <taxon>eudicotyledons</taxon>
        <taxon>Gunneridae</taxon>
        <taxon>Pentapetalae</taxon>
        <taxon>asterids</taxon>
        <taxon>lamiids</taxon>
        <taxon>Solanales</taxon>
        <taxon>Solanaceae</taxon>
        <taxon>Nicotianoideae</taxon>
        <taxon>Nicotianeae</taxon>
        <taxon>Nicotiana</taxon>
    </lineage>
</organism>
<feature type="compositionally biased region" description="Polar residues" evidence="1">
    <location>
        <begin position="100"/>
        <end position="126"/>
    </location>
</feature>
<dbReference type="EMBL" id="MJEQ01037189">
    <property type="protein sequence ID" value="OIT01084.1"/>
    <property type="molecule type" value="Genomic_DNA"/>
</dbReference>
<dbReference type="AlphaFoldDB" id="A0A1J6I9H1"/>
<dbReference type="PANTHER" id="PTHR33356">
    <property type="entry name" value="TIP41-LIKE PROTEIN"/>
    <property type="match status" value="1"/>
</dbReference>
<protein>
    <submittedName>
        <fullName evidence="2">Uncharacterized protein</fullName>
    </submittedName>
</protein>
<evidence type="ECO:0000313" key="2">
    <source>
        <dbReference type="EMBL" id="OIT01084.1"/>
    </source>
</evidence>
<comment type="caution">
    <text evidence="2">The sequence shown here is derived from an EMBL/GenBank/DDBJ whole genome shotgun (WGS) entry which is preliminary data.</text>
</comment>
<accession>A0A1J6I9H1</accession>
<name>A0A1J6I9H1_NICAT</name>
<dbReference type="PANTHER" id="PTHR33356:SF5">
    <property type="entry name" value="TIP41-LIKE PROTEIN"/>
    <property type="match status" value="1"/>
</dbReference>
<dbReference type="KEGG" id="nau:109229431"/>
<evidence type="ECO:0000313" key="3">
    <source>
        <dbReference type="Proteomes" id="UP000187609"/>
    </source>
</evidence>
<feature type="region of interest" description="Disordered" evidence="1">
    <location>
        <begin position="92"/>
        <end position="131"/>
    </location>
</feature>
<dbReference type="Gramene" id="OIT01084">
    <property type="protein sequence ID" value="OIT01084"/>
    <property type="gene ID" value="A4A49_01875"/>
</dbReference>
<sequence>MEKDFDDCEFWLPPQFLTDDDLLMDFKTHSCVGESGKDGNNPFSHGFNPFGSHSDLSSPVESVVGSTETESDEDDYITGLTRKLAHSTLQENTKGWGLSRSPQSTLCGCKQGSSRGSPNGPSQASSPPRMARPEVSMDLLYAAAGEVARIRMMEESTALYNHNKAGGGIWAAPPRKTSPLPVGPKNTKPNLASFNSNQPPLSYQQLQVAQFQRLKQQQMMKQGGYRQFPLNQNQQQVAENRARNGVKGSLMNLPNSAWPTLQQSQSQQQQPNAGSGMRAVFLGNPGPKRECAGTGVFLPRRIGTQTETRKKPGCPVILPDRVVQALNLNLEAMDAATRPQSNFTPATDGGLKYRNNMAAAQQRRNQRIQPVSMAQELQLPQEWTY</sequence>
<keyword evidence="3" id="KW-1185">Reference proteome</keyword>
<dbReference type="Proteomes" id="UP000187609">
    <property type="component" value="Unassembled WGS sequence"/>
</dbReference>
<dbReference type="OrthoDB" id="747893at2759"/>
<evidence type="ECO:0000256" key="1">
    <source>
        <dbReference type="SAM" id="MobiDB-lite"/>
    </source>
</evidence>
<gene>
    <name evidence="2" type="ORF">A4A49_01875</name>
</gene>